<dbReference type="EMBL" id="JAFGIX010000082">
    <property type="protein sequence ID" value="MBN1574537.1"/>
    <property type="molecule type" value="Genomic_DNA"/>
</dbReference>
<dbReference type="SUPFAM" id="SSF103084">
    <property type="entry name" value="Holliday junction resolvase RusA"/>
    <property type="match status" value="1"/>
</dbReference>
<sequence>MIQFTVYGEPAAKGRPRAAMGADGRIRGAYTPGKTRVEETNFRAQAVRVKPERPFEGPVVLEVVFFRGVPRSWSERKKERALSGGILPAVRPDTDNLVKLVKDALNGVFWRDDAQVVKLTAEKRYSDTPRTEVKIEEVENA</sequence>
<dbReference type="InterPro" id="IPR036614">
    <property type="entry name" value="RusA-like_sf"/>
</dbReference>
<gene>
    <name evidence="1" type="ORF">JW984_15175</name>
</gene>
<name>A0A9D8KHD3_9DELT</name>
<dbReference type="Proteomes" id="UP000809273">
    <property type="component" value="Unassembled WGS sequence"/>
</dbReference>
<reference evidence="1" key="1">
    <citation type="journal article" date="2021" name="Environ. Microbiol.">
        <title>Genomic characterization of three novel Desulfobacterota classes expand the metabolic and phylogenetic diversity of the phylum.</title>
        <authorList>
            <person name="Murphy C.L."/>
            <person name="Biggerstaff J."/>
            <person name="Eichhorn A."/>
            <person name="Ewing E."/>
            <person name="Shahan R."/>
            <person name="Soriano D."/>
            <person name="Stewart S."/>
            <person name="VanMol K."/>
            <person name="Walker R."/>
            <person name="Walters P."/>
            <person name="Elshahed M.S."/>
            <person name="Youssef N.H."/>
        </authorList>
    </citation>
    <scope>NUCLEOTIDE SEQUENCE</scope>
    <source>
        <strain evidence="1">Zod_Metabat.24</strain>
    </source>
</reference>
<proteinExistence type="predicted"/>
<dbReference type="GO" id="GO:0006310">
    <property type="term" value="P:DNA recombination"/>
    <property type="evidence" value="ECO:0007669"/>
    <property type="project" value="InterPro"/>
</dbReference>
<evidence type="ECO:0000313" key="2">
    <source>
        <dbReference type="Proteomes" id="UP000809273"/>
    </source>
</evidence>
<dbReference type="AlphaFoldDB" id="A0A9D8KHD3"/>
<comment type="caution">
    <text evidence="1">The sequence shown here is derived from an EMBL/GenBank/DDBJ whole genome shotgun (WGS) entry which is preliminary data.</text>
</comment>
<dbReference type="Pfam" id="PF05866">
    <property type="entry name" value="RusA"/>
    <property type="match status" value="1"/>
</dbReference>
<dbReference type="Gene3D" id="3.30.1330.70">
    <property type="entry name" value="Holliday junction resolvase RusA"/>
    <property type="match status" value="1"/>
</dbReference>
<organism evidence="1 2">
    <name type="scientific">Candidatus Zymogenus saltonus</name>
    <dbReference type="NCBI Taxonomy" id="2844893"/>
    <lineage>
        <taxon>Bacteria</taxon>
        <taxon>Deltaproteobacteria</taxon>
        <taxon>Candidatus Zymogenia</taxon>
        <taxon>Candidatus Zymogeniales</taxon>
        <taxon>Candidatus Zymogenaceae</taxon>
        <taxon>Candidatus Zymogenus</taxon>
    </lineage>
</organism>
<protein>
    <submittedName>
        <fullName evidence="1">RusA family crossover junction endodeoxyribonuclease</fullName>
    </submittedName>
</protein>
<accession>A0A9D8KHD3</accession>
<dbReference type="GO" id="GO:0000287">
    <property type="term" value="F:magnesium ion binding"/>
    <property type="evidence" value="ECO:0007669"/>
    <property type="project" value="InterPro"/>
</dbReference>
<reference evidence="1" key="2">
    <citation type="submission" date="2021-01" db="EMBL/GenBank/DDBJ databases">
        <authorList>
            <person name="Hahn C.R."/>
            <person name="Youssef N.H."/>
            <person name="Elshahed M."/>
        </authorList>
    </citation>
    <scope>NUCLEOTIDE SEQUENCE</scope>
    <source>
        <strain evidence="1">Zod_Metabat.24</strain>
    </source>
</reference>
<dbReference type="GO" id="GO:0006281">
    <property type="term" value="P:DNA repair"/>
    <property type="evidence" value="ECO:0007669"/>
    <property type="project" value="InterPro"/>
</dbReference>
<evidence type="ECO:0000313" key="1">
    <source>
        <dbReference type="EMBL" id="MBN1574537.1"/>
    </source>
</evidence>
<dbReference type="InterPro" id="IPR008822">
    <property type="entry name" value="Endonuclease_RusA-like"/>
</dbReference>